<dbReference type="Pfam" id="PF16550">
    <property type="entry name" value="RPN13_C"/>
    <property type="match status" value="1"/>
</dbReference>
<dbReference type="GO" id="GO:0070628">
    <property type="term" value="F:proteasome binding"/>
    <property type="evidence" value="ECO:0007669"/>
    <property type="project" value="TreeGrafter"/>
</dbReference>
<name>A0A7S2AYU1_9STRA</name>
<accession>A0A7S2AYU1</accession>
<dbReference type="GO" id="GO:0005634">
    <property type="term" value="C:nucleus"/>
    <property type="evidence" value="ECO:0007669"/>
    <property type="project" value="UniProtKB-SubCell"/>
</dbReference>
<dbReference type="InterPro" id="IPR044867">
    <property type="entry name" value="DEUBAD_dom"/>
</dbReference>
<gene>
    <name evidence="4" type="ORF">FPAR1323_LOCUS353</name>
</gene>
<dbReference type="InterPro" id="IPR038108">
    <property type="entry name" value="RPN13_DEUBAD_sf"/>
</dbReference>
<reference evidence="4" key="1">
    <citation type="submission" date="2021-01" db="EMBL/GenBank/DDBJ databases">
        <authorList>
            <person name="Corre E."/>
            <person name="Pelletier E."/>
            <person name="Niang G."/>
            <person name="Scheremetjew M."/>
            <person name="Finn R."/>
            <person name="Kale V."/>
            <person name="Holt S."/>
            <person name="Cochrane G."/>
            <person name="Meng A."/>
            <person name="Brown T."/>
            <person name="Cohen L."/>
        </authorList>
    </citation>
    <scope>NUCLEOTIDE SEQUENCE</scope>
    <source>
        <strain evidence="4">RCC1693</strain>
    </source>
</reference>
<dbReference type="PANTHER" id="PTHR12225:SF0">
    <property type="entry name" value="PROTEASOMAL UBIQUITIN RECEPTOR ADRM1"/>
    <property type="match status" value="1"/>
</dbReference>
<dbReference type="PROSITE" id="PS51916">
    <property type="entry name" value="DEUBAD"/>
    <property type="match status" value="1"/>
</dbReference>
<keyword evidence="2" id="KW-0539">Nucleus</keyword>
<dbReference type="Gene3D" id="1.10.2020.20">
    <property type="match status" value="1"/>
</dbReference>
<dbReference type="GO" id="GO:0005737">
    <property type="term" value="C:cytoplasm"/>
    <property type="evidence" value="ECO:0007669"/>
    <property type="project" value="InterPro"/>
</dbReference>
<evidence type="ECO:0000256" key="2">
    <source>
        <dbReference type="ARBA" id="ARBA00023242"/>
    </source>
</evidence>
<dbReference type="InterPro" id="IPR006773">
    <property type="entry name" value="Rpn13/ADRM1"/>
</dbReference>
<dbReference type="AlphaFoldDB" id="A0A7S2AYU1"/>
<organism evidence="4">
    <name type="scientific">Florenciella parvula</name>
    <dbReference type="NCBI Taxonomy" id="236787"/>
    <lineage>
        <taxon>Eukaryota</taxon>
        <taxon>Sar</taxon>
        <taxon>Stramenopiles</taxon>
        <taxon>Ochrophyta</taxon>
        <taxon>Dictyochophyceae</taxon>
        <taxon>Florenciellales</taxon>
        <taxon>Florenciella</taxon>
    </lineage>
</organism>
<protein>
    <recommendedName>
        <fullName evidence="3">DEUBAD domain-containing protein</fullName>
    </recommendedName>
</protein>
<sequence length="137" mass="14434">MQGFQQQMGAAQQPQRVVPLQNIVTSEEVMASGVLGDEEVQKILIDMLPVEAQNPAELEATVRSPQFRQTLASLTNALQTENYNSIFANFSLDTSAGAAALAQGNNVEAFLQAIEAQARAAADAAGEGKSGDEKTGP</sequence>
<dbReference type="GO" id="GO:0008541">
    <property type="term" value="C:proteasome regulatory particle, lid subcomplex"/>
    <property type="evidence" value="ECO:0007669"/>
    <property type="project" value="TreeGrafter"/>
</dbReference>
<evidence type="ECO:0000259" key="3">
    <source>
        <dbReference type="PROSITE" id="PS51916"/>
    </source>
</evidence>
<evidence type="ECO:0000313" key="4">
    <source>
        <dbReference type="EMBL" id="CAD9380321.1"/>
    </source>
</evidence>
<comment type="subcellular location">
    <subcellularLocation>
        <location evidence="1">Nucleus</location>
    </subcellularLocation>
</comment>
<dbReference type="EMBL" id="HBGT01000631">
    <property type="protein sequence ID" value="CAD9380321.1"/>
    <property type="molecule type" value="Transcribed_RNA"/>
</dbReference>
<dbReference type="PANTHER" id="PTHR12225">
    <property type="entry name" value="ADHESION REGULATING MOLECULE 1 110 KDA CELL MEMBRANE GLYCOPROTEIN"/>
    <property type="match status" value="1"/>
</dbReference>
<dbReference type="GO" id="GO:0061133">
    <property type="term" value="F:endopeptidase activator activity"/>
    <property type="evidence" value="ECO:0007669"/>
    <property type="project" value="TreeGrafter"/>
</dbReference>
<dbReference type="InterPro" id="IPR032368">
    <property type="entry name" value="RPN13_DEUBAD"/>
</dbReference>
<feature type="domain" description="DEUBAD" evidence="3">
    <location>
        <begin position="11"/>
        <end position="124"/>
    </location>
</feature>
<proteinExistence type="predicted"/>
<evidence type="ECO:0000256" key="1">
    <source>
        <dbReference type="ARBA" id="ARBA00004123"/>
    </source>
</evidence>